<proteinExistence type="predicted"/>
<keyword evidence="1" id="KW-0812">Transmembrane</keyword>
<accession>A0A1I6XEA9</accession>
<gene>
    <name evidence="2" type="ORF">SAMN04487956_102102</name>
</gene>
<protein>
    <submittedName>
        <fullName evidence="2">Uncharacterized protein</fullName>
    </submittedName>
</protein>
<dbReference type="EMBL" id="FPAQ01000002">
    <property type="protein sequence ID" value="SFT36655.1"/>
    <property type="molecule type" value="Genomic_DNA"/>
</dbReference>
<dbReference type="Proteomes" id="UP000199594">
    <property type="component" value="Unassembled WGS sequence"/>
</dbReference>
<dbReference type="RefSeq" id="WP_089846518.1">
    <property type="nucleotide sequence ID" value="NZ_FPAQ01000002.1"/>
</dbReference>
<keyword evidence="1" id="KW-1133">Transmembrane helix</keyword>
<organism evidence="2 3">
    <name type="scientific">Halomonas saccharevitans</name>
    <dbReference type="NCBI Taxonomy" id="416872"/>
    <lineage>
        <taxon>Bacteria</taxon>
        <taxon>Pseudomonadati</taxon>
        <taxon>Pseudomonadota</taxon>
        <taxon>Gammaproteobacteria</taxon>
        <taxon>Oceanospirillales</taxon>
        <taxon>Halomonadaceae</taxon>
        <taxon>Halomonas</taxon>
    </lineage>
</organism>
<evidence type="ECO:0000313" key="3">
    <source>
        <dbReference type="Proteomes" id="UP000199594"/>
    </source>
</evidence>
<feature type="transmembrane region" description="Helical" evidence="1">
    <location>
        <begin position="16"/>
        <end position="34"/>
    </location>
</feature>
<reference evidence="2 3" key="1">
    <citation type="submission" date="2016-10" db="EMBL/GenBank/DDBJ databases">
        <authorList>
            <person name="de Groot N.N."/>
        </authorList>
    </citation>
    <scope>NUCLEOTIDE SEQUENCE [LARGE SCALE GENOMIC DNA]</scope>
    <source>
        <strain evidence="2 3">CGMCC 1.6493</strain>
    </source>
</reference>
<evidence type="ECO:0000313" key="2">
    <source>
        <dbReference type="EMBL" id="SFT36655.1"/>
    </source>
</evidence>
<dbReference type="OrthoDB" id="9880546at2"/>
<dbReference type="AlphaFoldDB" id="A0A1I6XEA9"/>
<sequence length="88" mass="9124">MQTITQNAIPVSPRQAGQLIVAGLLLLILGAPLIGWQPVAVPLEVVALGASGLVLMTPGMSRQHEVMEALYSLTLASLITLAGIQLLA</sequence>
<keyword evidence="1" id="KW-0472">Membrane</keyword>
<evidence type="ECO:0000256" key="1">
    <source>
        <dbReference type="SAM" id="Phobius"/>
    </source>
</evidence>
<name>A0A1I6XEA9_9GAMM</name>
<feature type="transmembrane region" description="Helical" evidence="1">
    <location>
        <begin position="69"/>
        <end position="87"/>
    </location>
</feature>